<comment type="caution">
    <text evidence="1">The sequence shown here is derived from an EMBL/GenBank/DDBJ whole genome shotgun (WGS) entry which is preliminary data.</text>
</comment>
<dbReference type="AlphaFoldDB" id="A0AAV4D432"/>
<reference evidence="1 2" key="1">
    <citation type="journal article" date="2021" name="Elife">
        <title>Chloroplast acquisition without the gene transfer in kleptoplastic sea slugs, Plakobranchus ocellatus.</title>
        <authorList>
            <person name="Maeda T."/>
            <person name="Takahashi S."/>
            <person name="Yoshida T."/>
            <person name="Shimamura S."/>
            <person name="Takaki Y."/>
            <person name="Nagai Y."/>
            <person name="Toyoda A."/>
            <person name="Suzuki Y."/>
            <person name="Arimoto A."/>
            <person name="Ishii H."/>
            <person name="Satoh N."/>
            <person name="Nishiyama T."/>
            <person name="Hasebe M."/>
            <person name="Maruyama T."/>
            <person name="Minagawa J."/>
            <person name="Obokata J."/>
            <person name="Shigenobu S."/>
        </authorList>
    </citation>
    <scope>NUCLEOTIDE SEQUENCE [LARGE SCALE GENOMIC DNA]</scope>
</reference>
<evidence type="ECO:0000313" key="2">
    <source>
        <dbReference type="Proteomes" id="UP000735302"/>
    </source>
</evidence>
<organism evidence="1 2">
    <name type="scientific">Plakobranchus ocellatus</name>
    <dbReference type="NCBI Taxonomy" id="259542"/>
    <lineage>
        <taxon>Eukaryota</taxon>
        <taxon>Metazoa</taxon>
        <taxon>Spiralia</taxon>
        <taxon>Lophotrochozoa</taxon>
        <taxon>Mollusca</taxon>
        <taxon>Gastropoda</taxon>
        <taxon>Heterobranchia</taxon>
        <taxon>Euthyneura</taxon>
        <taxon>Panpulmonata</taxon>
        <taxon>Sacoglossa</taxon>
        <taxon>Placobranchoidea</taxon>
        <taxon>Plakobranchidae</taxon>
        <taxon>Plakobranchus</taxon>
    </lineage>
</organism>
<accession>A0AAV4D432</accession>
<keyword evidence="2" id="KW-1185">Reference proteome</keyword>
<evidence type="ECO:0000313" key="1">
    <source>
        <dbReference type="EMBL" id="GFO38932.1"/>
    </source>
</evidence>
<sequence>MKVDGTRVMKALGVELDFFDLSERVSGVVVWFPRSRNRTHLVWLTIPCRPGELVQQRFSKGEQSNGGLMRAKMLEPFLSD</sequence>
<dbReference type="Proteomes" id="UP000735302">
    <property type="component" value="Unassembled WGS sequence"/>
</dbReference>
<name>A0AAV4D432_9GAST</name>
<protein>
    <submittedName>
        <fullName evidence="1">Uncharacterized protein</fullName>
    </submittedName>
</protein>
<proteinExistence type="predicted"/>
<dbReference type="EMBL" id="BLXT01007365">
    <property type="protein sequence ID" value="GFO38932.1"/>
    <property type="molecule type" value="Genomic_DNA"/>
</dbReference>
<gene>
    <name evidence="1" type="ORF">PoB_006543700</name>
</gene>